<dbReference type="PROSITE" id="PS51687">
    <property type="entry name" value="SAM_MT_RNA_M5U"/>
    <property type="match status" value="1"/>
</dbReference>
<dbReference type="EMBL" id="CAFBLP010000032">
    <property type="protein sequence ID" value="CAB4880201.1"/>
    <property type="molecule type" value="Genomic_DNA"/>
</dbReference>
<evidence type="ECO:0000256" key="3">
    <source>
        <dbReference type="ARBA" id="ARBA00022691"/>
    </source>
</evidence>
<evidence type="ECO:0000256" key="2">
    <source>
        <dbReference type="ARBA" id="ARBA00022679"/>
    </source>
</evidence>
<dbReference type="GO" id="GO:0070475">
    <property type="term" value="P:rRNA base methylation"/>
    <property type="evidence" value="ECO:0007669"/>
    <property type="project" value="TreeGrafter"/>
</dbReference>
<dbReference type="InterPro" id="IPR012340">
    <property type="entry name" value="NA-bd_OB-fold"/>
</dbReference>
<protein>
    <submittedName>
        <fullName evidence="5">Unannotated protein</fullName>
    </submittedName>
</protein>
<accession>A0A6J7ED85</accession>
<reference evidence="5" key="1">
    <citation type="submission" date="2020-05" db="EMBL/GenBank/DDBJ databases">
        <authorList>
            <person name="Chiriac C."/>
            <person name="Salcher M."/>
            <person name="Ghai R."/>
            <person name="Kavagutti S V."/>
        </authorList>
    </citation>
    <scope>NUCLEOTIDE SEQUENCE</scope>
</reference>
<dbReference type="InterPro" id="IPR002792">
    <property type="entry name" value="TRAM_dom"/>
</dbReference>
<organism evidence="5">
    <name type="scientific">freshwater metagenome</name>
    <dbReference type="NCBI Taxonomy" id="449393"/>
    <lineage>
        <taxon>unclassified sequences</taxon>
        <taxon>metagenomes</taxon>
        <taxon>ecological metagenomes</taxon>
    </lineage>
</organism>
<dbReference type="Gene3D" id="3.40.50.150">
    <property type="entry name" value="Vaccinia Virus protein VP39"/>
    <property type="match status" value="2"/>
</dbReference>
<gene>
    <name evidence="5" type="ORF">UFOPK3376_01441</name>
</gene>
<dbReference type="AlphaFoldDB" id="A0A6J7ED85"/>
<dbReference type="GO" id="GO:0070041">
    <property type="term" value="F:rRNA (uridine-C5-)-methyltransferase activity"/>
    <property type="evidence" value="ECO:0007669"/>
    <property type="project" value="TreeGrafter"/>
</dbReference>
<dbReference type="CDD" id="cd02440">
    <property type="entry name" value="AdoMet_MTases"/>
    <property type="match status" value="1"/>
</dbReference>
<keyword evidence="1" id="KW-0489">Methyltransferase</keyword>
<feature type="domain" description="TRAM" evidence="4">
    <location>
        <begin position="4"/>
        <end position="77"/>
    </location>
</feature>
<name>A0A6J7ED85_9ZZZZ</name>
<dbReference type="PROSITE" id="PS50926">
    <property type="entry name" value="TRAM"/>
    <property type="match status" value="1"/>
</dbReference>
<proteinExistence type="predicted"/>
<dbReference type="InterPro" id="IPR029063">
    <property type="entry name" value="SAM-dependent_MTases_sf"/>
</dbReference>
<evidence type="ECO:0000313" key="5">
    <source>
        <dbReference type="EMBL" id="CAB4880201.1"/>
    </source>
</evidence>
<evidence type="ECO:0000259" key="4">
    <source>
        <dbReference type="PROSITE" id="PS50926"/>
    </source>
</evidence>
<dbReference type="Gene3D" id="2.40.50.1070">
    <property type="match status" value="1"/>
</dbReference>
<dbReference type="PANTHER" id="PTHR11061">
    <property type="entry name" value="RNA M5U METHYLTRANSFERASE"/>
    <property type="match status" value="1"/>
</dbReference>
<keyword evidence="2" id="KW-0808">Transferase</keyword>
<dbReference type="Gene3D" id="2.40.50.140">
    <property type="entry name" value="Nucleic acid-binding proteins"/>
    <property type="match status" value="1"/>
</dbReference>
<dbReference type="PANTHER" id="PTHR11061:SF30">
    <property type="entry name" value="TRNA (URACIL(54)-C(5))-METHYLTRANSFERASE"/>
    <property type="match status" value="1"/>
</dbReference>
<evidence type="ECO:0000256" key="1">
    <source>
        <dbReference type="ARBA" id="ARBA00022603"/>
    </source>
</evidence>
<sequence>MTLQNQSGTSTIRPTIDTMDLEEIVELRTSHMVVGGAALARDANGRVVFVSGALPDELVMVRMVTAKKDFATAEVVSVTEPSASRVEPACEAWHRGCGGCDWQHIAPAAQVAMKTDMVREALSRTARVDQPVVVTGAAIAPWGYRTTVRLAVGDDGRVGFRSRRSHDVVALRACPVADERINGLLATVVAAGTDELSLRVGVAGAELIAWGAPGALVSGLADTVRIGATAVVHEDVAGHRFRVSATSFFQSSPEAAELLVAAVTRAAAGLDLGQCTVIDAYGGVGLFAATVARGAERVVLVEASASACADARHNLRGQRAEVMEMRLEAWTPIAADLVIADPARNGLDKSAAARLVQTGASRIVLVSCDAGSLARDTRLLREHGYAHRGTEVLDVFPNTSHVETVTRFDRFAPGDRANHPDHV</sequence>
<dbReference type="SUPFAM" id="SSF53335">
    <property type="entry name" value="S-adenosyl-L-methionine-dependent methyltransferases"/>
    <property type="match status" value="1"/>
</dbReference>
<keyword evidence="3" id="KW-0949">S-adenosyl-L-methionine</keyword>
<dbReference type="SUPFAM" id="SSF50249">
    <property type="entry name" value="Nucleic acid-binding proteins"/>
    <property type="match status" value="1"/>
</dbReference>
<dbReference type="InterPro" id="IPR010280">
    <property type="entry name" value="U5_MeTrfase_fam"/>
</dbReference>